<dbReference type="KEGG" id="sgr:SGR_572"/>
<dbReference type="EMBL" id="AP009493">
    <property type="protein sequence ID" value="BAG17401.1"/>
    <property type="molecule type" value="Genomic_DNA"/>
</dbReference>
<evidence type="ECO:0000313" key="2">
    <source>
        <dbReference type="Proteomes" id="UP000001685"/>
    </source>
</evidence>
<name>B1VRI3_STRGG</name>
<dbReference type="AlphaFoldDB" id="B1VRI3"/>
<protein>
    <submittedName>
        <fullName evidence="1">Uncharacterized protein</fullName>
    </submittedName>
</protein>
<dbReference type="Proteomes" id="UP000001685">
    <property type="component" value="Chromosome"/>
</dbReference>
<organism evidence="1 2">
    <name type="scientific">Streptomyces griseus subsp. griseus (strain JCM 4626 / CBS 651.72 / NBRC 13350 / KCC S-0626 / ISP 5235)</name>
    <dbReference type="NCBI Taxonomy" id="455632"/>
    <lineage>
        <taxon>Bacteria</taxon>
        <taxon>Bacillati</taxon>
        <taxon>Actinomycetota</taxon>
        <taxon>Actinomycetes</taxon>
        <taxon>Kitasatosporales</taxon>
        <taxon>Streptomycetaceae</taxon>
        <taxon>Streptomyces</taxon>
    </lineage>
</organism>
<proteinExistence type="predicted"/>
<dbReference type="HOGENOM" id="CLU_1026435_0_0_11"/>
<evidence type="ECO:0000313" key="1">
    <source>
        <dbReference type="EMBL" id="BAG17401.1"/>
    </source>
</evidence>
<gene>
    <name evidence="1" type="ordered locus">SGR_572</name>
</gene>
<dbReference type="RefSeq" id="WP_012377895.1">
    <property type="nucleotide sequence ID" value="NC_010572.1"/>
</dbReference>
<sequence>MMHLPQWRVLRDGDADLVLTVAFDPGRGNANFSDLARCLGGRRVLEAVPRRTTVAALRDEGVDGYVAPWLEAVKEHGKPVKAVLGHCGGDSLARELAIGVRAWGLGEPSLMTFDPLVVDGSVLVEEYRVAVGALVAQLTPRDLEPALAAAESHDPASAAGGSDLLSLAETLERAYRTAAAAACRNVSVAPAVQQQLCDRFSAYLTYLAAAARARSAHPSAHAPIATTVLSATADAGPRTADPCGTITRFAVGPDRLLGDPEVAAHVSRALSG</sequence>
<reference evidence="2" key="1">
    <citation type="journal article" date="2008" name="J. Bacteriol.">
        <title>Genome sequence of the streptomycin-producing microorganism Streptomyces griseus IFO 13350.</title>
        <authorList>
            <person name="Ohnishi Y."/>
            <person name="Ishikawa J."/>
            <person name="Hara H."/>
            <person name="Suzuki H."/>
            <person name="Ikenoya M."/>
            <person name="Ikeda H."/>
            <person name="Yamashita A."/>
            <person name="Hattori M."/>
            <person name="Horinouchi S."/>
        </authorList>
    </citation>
    <scope>NUCLEOTIDE SEQUENCE [LARGE SCALE GENOMIC DNA]</scope>
    <source>
        <strain evidence="2">JCM 4626 / NBRC 13350</strain>
    </source>
</reference>
<accession>B1VRI3</accession>
<dbReference type="PATRIC" id="fig|455632.4.peg.554"/>